<dbReference type="InterPro" id="IPR036388">
    <property type="entry name" value="WH-like_DNA-bd_sf"/>
</dbReference>
<comment type="caution">
    <text evidence="2">The sequence shown here is derived from an EMBL/GenBank/DDBJ whole genome shotgun (WGS) entry which is preliminary data.</text>
</comment>
<dbReference type="Gene3D" id="1.10.10.10">
    <property type="entry name" value="Winged helix-like DNA-binding domain superfamily/Winged helix DNA-binding domain"/>
    <property type="match status" value="1"/>
</dbReference>
<dbReference type="InterPro" id="IPR027395">
    <property type="entry name" value="WH_DNA-bd_dom"/>
</dbReference>
<organism evidence="2">
    <name type="scientific">marine sediment metagenome</name>
    <dbReference type="NCBI Taxonomy" id="412755"/>
    <lineage>
        <taxon>unclassified sequences</taxon>
        <taxon>metagenomes</taxon>
        <taxon>ecological metagenomes</taxon>
    </lineage>
</organism>
<protein>
    <recommendedName>
        <fullName evidence="1">Winged helix DNA-binding domain-containing protein</fullName>
    </recommendedName>
</protein>
<dbReference type="EMBL" id="LAZR01004742">
    <property type="protein sequence ID" value="KKN05969.1"/>
    <property type="molecule type" value="Genomic_DNA"/>
</dbReference>
<proteinExistence type="predicted"/>
<feature type="domain" description="Winged helix DNA-binding" evidence="1">
    <location>
        <begin position="12"/>
        <end position="47"/>
    </location>
</feature>
<evidence type="ECO:0000259" key="1">
    <source>
        <dbReference type="Pfam" id="PF13601"/>
    </source>
</evidence>
<evidence type="ECO:0000313" key="2">
    <source>
        <dbReference type="EMBL" id="KKN05969.1"/>
    </source>
</evidence>
<name>A0A0F9MJN4_9ZZZZ</name>
<accession>A0A0F9MJN4</accession>
<dbReference type="Pfam" id="PF13601">
    <property type="entry name" value="HTH_34"/>
    <property type="match status" value="1"/>
</dbReference>
<reference evidence="2" key="1">
    <citation type="journal article" date="2015" name="Nature">
        <title>Complex archaea that bridge the gap between prokaryotes and eukaryotes.</title>
        <authorList>
            <person name="Spang A."/>
            <person name="Saw J.H."/>
            <person name="Jorgensen S.L."/>
            <person name="Zaremba-Niedzwiedzka K."/>
            <person name="Martijn J."/>
            <person name="Lind A.E."/>
            <person name="van Eijk R."/>
            <person name="Schleper C."/>
            <person name="Guy L."/>
            <person name="Ettema T.J."/>
        </authorList>
    </citation>
    <scope>NUCLEOTIDE SEQUENCE</scope>
</reference>
<dbReference type="AlphaFoldDB" id="A0A0F9MJN4"/>
<gene>
    <name evidence="2" type="ORF">LCGC14_1082050</name>
</gene>
<sequence length="64" mass="7326">MRIDKLIHEPARLKIIANLYVVKEVDFIFLKNQAGMTWGNLSSHLSKSCFHISFKMGFSLNKAS</sequence>